<evidence type="ECO:0000256" key="1">
    <source>
        <dbReference type="SAM" id="MobiDB-lite"/>
    </source>
</evidence>
<reference evidence="2 3" key="1">
    <citation type="journal article" date="2022" name="Nat. Plants">
        <title>Genomes of leafy and leafless Platanthera orchids illuminate the evolution of mycoheterotrophy.</title>
        <authorList>
            <person name="Li M.H."/>
            <person name="Liu K.W."/>
            <person name="Li Z."/>
            <person name="Lu H.C."/>
            <person name="Ye Q.L."/>
            <person name="Zhang D."/>
            <person name="Wang J.Y."/>
            <person name="Li Y.F."/>
            <person name="Zhong Z.M."/>
            <person name="Liu X."/>
            <person name="Yu X."/>
            <person name="Liu D.K."/>
            <person name="Tu X.D."/>
            <person name="Liu B."/>
            <person name="Hao Y."/>
            <person name="Liao X.Y."/>
            <person name="Jiang Y.T."/>
            <person name="Sun W.H."/>
            <person name="Chen J."/>
            <person name="Chen Y.Q."/>
            <person name="Ai Y."/>
            <person name="Zhai J.W."/>
            <person name="Wu S.S."/>
            <person name="Zhou Z."/>
            <person name="Hsiao Y.Y."/>
            <person name="Wu W.L."/>
            <person name="Chen Y.Y."/>
            <person name="Lin Y.F."/>
            <person name="Hsu J.L."/>
            <person name="Li C.Y."/>
            <person name="Wang Z.W."/>
            <person name="Zhao X."/>
            <person name="Zhong W.Y."/>
            <person name="Ma X.K."/>
            <person name="Ma L."/>
            <person name="Huang J."/>
            <person name="Chen G.Z."/>
            <person name="Huang M.Z."/>
            <person name="Huang L."/>
            <person name="Peng D.H."/>
            <person name="Luo Y.B."/>
            <person name="Zou S.Q."/>
            <person name="Chen S.P."/>
            <person name="Lan S."/>
            <person name="Tsai W.C."/>
            <person name="Van de Peer Y."/>
            <person name="Liu Z.J."/>
        </authorList>
    </citation>
    <scope>NUCLEOTIDE SEQUENCE [LARGE SCALE GENOMIC DNA]</scope>
    <source>
        <strain evidence="2">Lor288</strain>
    </source>
</reference>
<dbReference type="EMBL" id="JBBWWR010000005">
    <property type="protein sequence ID" value="KAK8967290.1"/>
    <property type="molecule type" value="Genomic_DNA"/>
</dbReference>
<proteinExistence type="predicted"/>
<protein>
    <submittedName>
        <fullName evidence="2">Uncharacterized protein</fullName>
    </submittedName>
</protein>
<feature type="region of interest" description="Disordered" evidence="1">
    <location>
        <begin position="1"/>
        <end position="37"/>
    </location>
</feature>
<keyword evidence="3" id="KW-1185">Reference proteome</keyword>
<gene>
    <name evidence="2" type="ORF">KSP40_PGU006043</name>
</gene>
<accession>A0ABR2MSZ2</accession>
<organism evidence="2 3">
    <name type="scientific">Platanthera guangdongensis</name>
    <dbReference type="NCBI Taxonomy" id="2320717"/>
    <lineage>
        <taxon>Eukaryota</taxon>
        <taxon>Viridiplantae</taxon>
        <taxon>Streptophyta</taxon>
        <taxon>Embryophyta</taxon>
        <taxon>Tracheophyta</taxon>
        <taxon>Spermatophyta</taxon>
        <taxon>Magnoliopsida</taxon>
        <taxon>Liliopsida</taxon>
        <taxon>Asparagales</taxon>
        <taxon>Orchidaceae</taxon>
        <taxon>Orchidoideae</taxon>
        <taxon>Orchideae</taxon>
        <taxon>Orchidinae</taxon>
        <taxon>Platanthera</taxon>
    </lineage>
</organism>
<dbReference type="Proteomes" id="UP001412067">
    <property type="component" value="Unassembled WGS sequence"/>
</dbReference>
<name>A0ABR2MSZ2_9ASPA</name>
<sequence length="81" mass="8489">MDIAEVEGDTTQMVAPAVGEQGDNKVPSKGADNPGRRETMGLQVINQPGTSTQGDINVLSTIDEAATKLYNAKTSLTKTIV</sequence>
<comment type="caution">
    <text evidence="2">The sequence shown here is derived from an EMBL/GenBank/DDBJ whole genome shotgun (WGS) entry which is preliminary data.</text>
</comment>
<evidence type="ECO:0000313" key="2">
    <source>
        <dbReference type="EMBL" id="KAK8967290.1"/>
    </source>
</evidence>
<evidence type="ECO:0000313" key="3">
    <source>
        <dbReference type="Proteomes" id="UP001412067"/>
    </source>
</evidence>